<dbReference type="PROSITE" id="PS50011">
    <property type="entry name" value="PROTEIN_KINASE_DOM"/>
    <property type="match status" value="1"/>
</dbReference>
<dbReference type="GO" id="GO:0005737">
    <property type="term" value="C:cytoplasm"/>
    <property type="evidence" value="ECO:0000318"/>
    <property type="project" value="GO_Central"/>
</dbReference>
<evidence type="ECO:0000259" key="12">
    <source>
        <dbReference type="PROSITE" id="PS50011"/>
    </source>
</evidence>
<keyword evidence="8" id="KW-0418">Kinase</keyword>
<keyword evidence="14" id="KW-1185">Reference proteome</keyword>
<dbReference type="GO" id="GO:0004674">
    <property type="term" value="F:protein serine/threonine kinase activity"/>
    <property type="evidence" value="ECO:0000318"/>
    <property type="project" value="GO_Central"/>
</dbReference>
<keyword evidence="4" id="KW-0723">Serine/threonine-protein kinase</keyword>
<sequence length="643" mass="72577">MKEERKSIWNPAFDMSAGAAKTGKVLGRQSFRNPWGEPGSPAGRRQSGFQQLATTFEEGQGEEERARRRSSLIVPPTRAAGPEPLLRETYGDSWGYGSEFQRRQSVAVAGTYHSPGYFETGAQQPSTSPSLMVAHAVPYRKLSAYPPLAGALVPAASLNSTLRGSAGGVAAAVPQMRKVGARQELAPVLHAMPKFRRASLNSKTVSPLIALTKSLIITYSLCSDEFSYQTSKNPKRLLTKPSEGKLNNGHDNINSDYILYVNDVLGMEQQRKYLILDILGQGTFGQVVKCQNMQTKEIVAVKVVKSKTEYLNQSIMEAKILELLNKRIDPLNQHHFLRLHDSFVHKNHLCLVFELLSNNLYELLKQNKFHGLSMNLIKNFCKQLLDSLCVLKESKLIHCDLKPENVLLVSPDRPELKVIDFGSACEEARTVYTYIQSRFYRAPEVLMGIPYSTSIDMWSFGCIVAELFLGIPVFPGASEFNQMTRIVEMLGVPPPWMCEMGKNTYNFFRKLHPQEKAWALKTVDEYNVEFNASEEVGKQYFKWTKLDDVIRNYRISKKIGASSQLLEREMQDRQCLTHFLFGVLNLNPLERWTPQQALLHPFITGQPFDKEWYPPGTLPKKVNKLPSLQDGATKELNKLHLGE</sequence>
<evidence type="ECO:0000313" key="13">
    <source>
        <dbReference type="EMBL" id="AAS51475.1"/>
    </source>
</evidence>
<reference evidence="14" key="2">
    <citation type="journal article" date="2013" name="G3 (Bethesda)">
        <title>Genomes of Ashbya fungi isolated from insects reveal four mating-type loci, numerous translocations, lack of transposons, and distinct gene duplications.</title>
        <authorList>
            <person name="Dietrich F.S."/>
            <person name="Voegeli S."/>
            <person name="Kuo S."/>
            <person name="Philippsen P."/>
        </authorList>
    </citation>
    <scope>GENOME REANNOTATION</scope>
    <source>
        <strain evidence="14">ATCC 10895 / CBS 109.51 / FGSC 9923 / NRRL Y-1056</strain>
    </source>
</reference>
<dbReference type="GO" id="GO:0141156">
    <property type="term" value="P:cAMP/PKA signal transduction"/>
    <property type="evidence" value="ECO:0007669"/>
    <property type="project" value="EnsemblFungi"/>
</dbReference>
<dbReference type="InterPro" id="IPR008271">
    <property type="entry name" value="Ser/Thr_kinase_AS"/>
</dbReference>
<feature type="binding site" evidence="10">
    <location>
        <position position="302"/>
    </location>
    <ligand>
        <name>ATP</name>
        <dbReference type="ChEBI" id="CHEBI:30616"/>
    </ligand>
</feature>
<dbReference type="PANTHER" id="PTHR24058:SF17">
    <property type="entry name" value="HOMEODOMAIN INTERACTING PROTEIN KINASE, ISOFORM D"/>
    <property type="match status" value="1"/>
</dbReference>
<evidence type="ECO:0000256" key="8">
    <source>
        <dbReference type="ARBA" id="ARBA00022777"/>
    </source>
</evidence>
<keyword evidence="9 10" id="KW-0067">ATP-binding</keyword>
<evidence type="ECO:0000256" key="11">
    <source>
        <dbReference type="SAM" id="MobiDB-lite"/>
    </source>
</evidence>
<evidence type="ECO:0000256" key="9">
    <source>
        <dbReference type="ARBA" id="ARBA00022840"/>
    </source>
</evidence>
<feature type="domain" description="Protein kinase" evidence="12">
    <location>
        <begin position="273"/>
        <end position="603"/>
    </location>
</feature>
<dbReference type="EMBL" id="AE016816">
    <property type="protein sequence ID" value="AAS51475.1"/>
    <property type="molecule type" value="Genomic_DNA"/>
</dbReference>
<dbReference type="GO" id="GO:0005524">
    <property type="term" value="F:ATP binding"/>
    <property type="evidence" value="ECO:0007669"/>
    <property type="project" value="UniProtKB-UniRule"/>
</dbReference>
<dbReference type="PROSITE" id="PS00108">
    <property type="entry name" value="PROTEIN_KINASE_ST"/>
    <property type="match status" value="1"/>
</dbReference>
<dbReference type="InterPro" id="IPR000719">
    <property type="entry name" value="Prot_kinase_dom"/>
</dbReference>
<reference evidence="13 14" key="1">
    <citation type="journal article" date="2004" name="Science">
        <title>The Ashbya gossypii genome as a tool for mapping the ancient Saccharomyces cerevisiae genome.</title>
        <authorList>
            <person name="Dietrich F.S."/>
            <person name="Voegeli S."/>
            <person name="Brachat S."/>
            <person name="Lerch A."/>
            <person name="Gates K."/>
            <person name="Steiner S."/>
            <person name="Mohr C."/>
            <person name="Pohlmann R."/>
            <person name="Luedi P."/>
            <person name="Choi S."/>
            <person name="Wing R.A."/>
            <person name="Flavier A."/>
            <person name="Gaffney T.D."/>
            <person name="Philippsen P."/>
        </authorList>
    </citation>
    <scope>NUCLEOTIDE SEQUENCE [LARGE SCALE GENOMIC DNA]</scope>
    <source>
        <strain evidence="14">ATCC 10895 / CBS 109.51 / FGSC 9923 / NRRL Y-1056</strain>
    </source>
</reference>
<dbReference type="PROSITE" id="PS00107">
    <property type="entry name" value="PROTEIN_KINASE_ATP"/>
    <property type="match status" value="1"/>
</dbReference>
<dbReference type="GO" id="GO:0004713">
    <property type="term" value="F:protein tyrosine kinase activity"/>
    <property type="evidence" value="ECO:0000318"/>
    <property type="project" value="GO_Central"/>
</dbReference>
<dbReference type="OrthoDB" id="9332038at2759"/>
<evidence type="ECO:0000256" key="1">
    <source>
        <dbReference type="ARBA" id="ARBA00004496"/>
    </source>
</evidence>
<dbReference type="Gene3D" id="3.30.200.20">
    <property type="entry name" value="Phosphorylase Kinase, domain 1"/>
    <property type="match status" value="1"/>
</dbReference>
<evidence type="ECO:0000313" key="14">
    <source>
        <dbReference type="Proteomes" id="UP000000591"/>
    </source>
</evidence>
<feature type="region of interest" description="Disordered" evidence="11">
    <location>
        <begin position="28"/>
        <end position="49"/>
    </location>
</feature>
<dbReference type="PANTHER" id="PTHR24058">
    <property type="entry name" value="DUAL SPECIFICITY PROTEIN KINASE"/>
    <property type="match status" value="1"/>
</dbReference>
<dbReference type="CDD" id="cd14212">
    <property type="entry name" value="PKc_YAK1"/>
    <property type="match status" value="1"/>
</dbReference>
<dbReference type="FunCoup" id="Q75BM2">
    <property type="interactions" value="402"/>
</dbReference>
<dbReference type="RefSeq" id="NP_983651.1">
    <property type="nucleotide sequence ID" value="NM_209004.1"/>
</dbReference>
<comment type="similarity">
    <text evidence="2">Belongs to the protein kinase superfamily. CMGC Ser/Thr protein kinase family. MNB/DYRK subfamily.</text>
</comment>
<dbReference type="Pfam" id="PF00069">
    <property type="entry name" value="Pkinase"/>
    <property type="match status" value="1"/>
</dbReference>
<proteinExistence type="inferred from homology"/>
<dbReference type="AlphaFoldDB" id="Q75BM2"/>
<dbReference type="GO" id="GO:0010811">
    <property type="term" value="P:positive regulation of cell-substrate adhesion"/>
    <property type="evidence" value="ECO:0007669"/>
    <property type="project" value="EnsemblFungi"/>
</dbReference>
<dbReference type="Gene3D" id="1.10.510.10">
    <property type="entry name" value="Transferase(Phosphotransferase) domain 1"/>
    <property type="match status" value="1"/>
</dbReference>
<dbReference type="GeneID" id="4619786"/>
<gene>
    <name evidence="13" type="ORF">AGOS_ACR249C</name>
</gene>
<dbReference type="GO" id="GO:0005634">
    <property type="term" value="C:nucleus"/>
    <property type="evidence" value="ECO:0000318"/>
    <property type="project" value="GO_Central"/>
</dbReference>
<dbReference type="eggNOG" id="KOG0667">
    <property type="taxonomic scope" value="Eukaryota"/>
</dbReference>
<dbReference type="FunFam" id="3.30.200.20:FF:000087">
    <property type="entry name" value="Dual specificity tyrosine-phosphorylation-regulated kinase 1A"/>
    <property type="match status" value="1"/>
</dbReference>
<keyword evidence="7 10" id="KW-0547">Nucleotide-binding</keyword>
<evidence type="ECO:0000256" key="3">
    <source>
        <dbReference type="ARBA" id="ARBA00022490"/>
    </source>
</evidence>
<dbReference type="InterPro" id="IPR011009">
    <property type="entry name" value="Kinase-like_dom_sf"/>
</dbReference>
<dbReference type="SMART" id="SM00220">
    <property type="entry name" value="S_TKc"/>
    <property type="match status" value="1"/>
</dbReference>
<keyword evidence="5" id="KW-0597">Phosphoprotein</keyword>
<dbReference type="KEGG" id="ago:AGOS_ACR249C"/>
<name>Q75BM2_EREGS</name>
<dbReference type="GO" id="GO:0045893">
    <property type="term" value="P:positive regulation of DNA-templated transcription"/>
    <property type="evidence" value="ECO:0007669"/>
    <property type="project" value="EnsemblFungi"/>
</dbReference>
<dbReference type="STRING" id="284811.Q75BM2"/>
<dbReference type="SUPFAM" id="SSF56112">
    <property type="entry name" value="Protein kinase-like (PK-like)"/>
    <property type="match status" value="1"/>
</dbReference>
<protein>
    <submittedName>
        <fullName evidence="13">ACR249Cp</fullName>
    </submittedName>
</protein>
<evidence type="ECO:0000256" key="10">
    <source>
        <dbReference type="PROSITE-ProRule" id="PRU10141"/>
    </source>
</evidence>
<dbReference type="InterPro" id="IPR050494">
    <property type="entry name" value="Ser_Thr_dual-spec_kinase"/>
</dbReference>
<dbReference type="InParanoid" id="Q75BM2"/>
<evidence type="ECO:0000256" key="6">
    <source>
        <dbReference type="ARBA" id="ARBA00022679"/>
    </source>
</evidence>
<accession>Q75BM2</accession>
<comment type="subcellular location">
    <subcellularLocation>
        <location evidence="1">Cytoplasm</location>
    </subcellularLocation>
</comment>
<evidence type="ECO:0000256" key="4">
    <source>
        <dbReference type="ARBA" id="ARBA00022527"/>
    </source>
</evidence>
<evidence type="ECO:0000256" key="5">
    <source>
        <dbReference type="ARBA" id="ARBA00022553"/>
    </source>
</evidence>
<dbReference type="FunFam" id="1.10.510.10:FF:000380">
    <property type="entry name" value="Serine/threonine-protein kinase ppk15"/>
    <property type="match status" value="1"/>
</dbReference>
<organism evidence="13 14">
    <name type="scientific">Eremothecium gossypii (strain ATCC 10895 / CBS 109.51 / FGSC 9923 / NRRL Y-1056)</name>
    <name type="common">Yeast</name>
    <name type="synonym">Ashbya gossypii</name>
    <dbReference type="NCBI Taxonomy" id="284811"/>
    <lineage>
        <taxon>Eukaryota</taxon>
        <taxon>Fungi</taxon>
        <taxon>Dikarya</taxon>
        <taxon>Ascomycota</taxon>
        <taxon>Saccharomycotina</taxon>
        <taxon>Saccharomycetes</taxon>
        <taxon>Saccharomycetales</taxon>
        <taxon>Saccharomycetaceae</taxon>
        <taxon>Eremothecium</taxon>
    </lineage>
</organism>
<dbReference type="Proteomes" id="UP000000591">
    <property type="component" value="Chromosome III"/>
</dbReference>
<keyword evidence="6" id="KW-0808">Transferase</keyword>
<dbReference type="InterPro" id="IPR017441">
    <property type="entry name" value="Protein_kinase_ATP_BS"/>
</dbReference>
<evidence type="ECO:0000256" key="2">
    <source>
        <dbReference type="ARBA" id="ARBA00008867"/>
    </source>
</evidence>
<keyword evidence="3" id="KW-0963">Cytoplasm</keyword>
<dbReference type="OMA" id="QARIIHC"/>
<dbReference type="HOGENOM" id="CLU_000288_88_4_1"/>
<evidence type="ECO:0000256" key="7">
    <source>
        <dbReference type="ARBA" id="ARBA00022741"/>
    </source>
</evidence>